<dbReference type="RefSeq" id="WP_149811485.1">
    <property type="nucleotide sequence ID" value="NZ_VUKA01000002.1"/>
</dbReference>
<dbReference type="PIRSF" id="PIRSF002741">
    <property type="entry name" value="MppA"/>
    <property type="match status" value="1"/>
</dbReference>
<keyword evidence="3" id="KW-0732">Signal</keyword>
<comment type="caution">
    <text evidence="5">The sequence shown here is derived from an EMBL/GenBank/DDBJ whole genome shotgun (WGS) entry which is preliminary data.</text>
</comment>
<dbReference type="GO" id="GO:0043190">
    <property type="term" value="C:ATP-binding cassette (ABC) transporter complex"/>
    <property type="evidence" value="ECO:0007669"/>
    <property type="project" value="InterPro"/>
</dbReference>
<evidence type="ECO:0000256" key="2">
    <source>
        <dbReference type="ARBA" id="ARBA00005695"/>
    </source>
</evidence>
<gene>
    <name evidence="5" type="ORF">F0Q34_07170</name>
</gene>
<evidence type="ECO:0000256" key="3">
    <source>
        <dbReference type="ARBA" id="ARBA00022729"/>
    </source>
</evidence>
<dbReference type="Gene3D" id="3.10.105.10">
    <property type="entry name" value="Dipeptide-binding Protein, Domain 3"/>
    <property type="match status" value="1"/>
</dbReference>
<dbReference type="OrthoDB" id="7233744at2"/>
<accession>A0A5B2TI11</accession>
<dbReference type="InterPro" id="IPR030678">
    <property type="entry name" value="Peptide/Ni-bd"/>
</dbReference>
<keyword evidence="6" id="KW-1185">Reference proteome</keyword>
<organism evidence="5 6">
    <name type="scientific">Teichococcus oryzae</name>
    <dbReference type="NCBI Taxonomy" id="1608942"/>
    <lineage>
        <taxon>Bacteria</taxon>
        <taxon>Pseudomonadati</taxon>
        <taxon>Pseudomonadota</taxon>
        <taxon>Alphaproteobacteria</taxon>
        <taxon>Acetobacterales</taxon>
        <taxon>Roseomonadaceae</taxon>
        <taxon>Roseomonas</taxon>
    </lineage>
</organism>
<dbReference type="SUPFAM" id="SSF53850">
    <property type="entry name" value="Periplasmic binding protein-like II"/>
    <property type="match status" value="1"/>
</dbReference>
<dbReference type="EMBL" id="VUKA01000002">
    <property type="protein sequence ID" value="KAA2213829.1"/>
    <property type="molecule type" value="Genomic_DNA"/>
</dbReference>
<dbReference type="PANTHER" id="PTHR30290:SF38">
    <property type="entry name" value="D,D-DIPEPTIDE-BINDING PERIPLASMIC PROTEIN DDPA-RELATED"/>
    <property type="match status" value="1"/>
</dbReference>
<dbReference type="Gene3D" id="3.40.190.10">
    <property type="entry name" value="Periplasmic binding protein-like II"/>
    <property type="match status" value="1"/>
</dbReference>
<dbReference type="GO" id="GO:0030288">
    <property type="term" value="C:outer membrane-bounded periplasmic space"/>
    <property type="evidence" value="ECO:0007669"/>
    <property type="project" value="UniProtKB-ARBA"/>
</dbReference>
<comment type="subcellular location">
    <subcellularLocation>
        <location evidence="1">Periplasm</location>
    </subcellularLocation>
</comment>
<dbReference type="Gene3D" id="3.90.76.10">
    <property type="entry name" value="Dipeptide-binding Protein, Domain 1"/>
    <property type="match status" value="1"/>
</dbReference>
<dbReference type="CDD" id="cd08502">
    <property type="entry name" value="PBP2_NikA_DppA_OppA_like_16"/>
    <property type="match status" value="1"/>
</dbReference>
<dbReference type="AlphaFoldDB" id="A0A5B2TI11"/>
<evidence type="ECO:0000313" key="6">
    <source>
        <dbReference type="Proteomes" id="UP000322110"/>
    </source>
</evidence>
<proteinExistence type="inferred from homology"/>
<dbReference type="PROSITE" id="PS51318">
    <property type="entry name" value="TAT"/>
    <property type="match status" value="1"/>
</dbReference>
<comment type="similarity">
    <text evidence="2">Belongs to the bacterial solute-binding protein 5 family.</text>
</comment>
<sequence length="530" mass="57830">MLSRRGLLGTAAGGGAALAAGLGRPALPRAQTLRRLRFVPMAAYSSPDPIWTTAIVVQTHALMVWDTLYGVDIGLRPHPQMCAGHELSGDGLSWTFTLRDGLLFHDGEPVRGRDVVASIGRWSQRNSFGQLLAAATAEMTAPDDRRFRIRLKRPFPQMLYALGSQGCFIMPERMARVPASEPVKEFVGSGPFRFVPDQYVSGARAVYARFDRYQPRQEAPDYLSGGKAVHFDEVEWSIQPDPGTAASALQSGEVDWVDQPLFDLVPMLQASRGVTVEQLDPFGLIGIIGLNHLQPPFNNPKLRRALLPAIDQKQYIAAVLGEQAKYASLPVGYFTVGSPMASEAGMAALAGPRDLDLAARLVRESGYAGEPVLLMDPADQPQMHAMAELTASIFRRIGLTVDVVAMDWGSLLSRRAVKAPPAQGGWSVFNTRQAGLNAADPASVQLKGNGDKAWFGWPTAPRLDECREAWFQAGDPAEQKRIAADMQQAAFEAVPYIPVGQWSQPTAWRSDLTGFLKSANPLFWNLRRTA</sequence>
<feature type="domain" description="Solute-binding protein family 5" evidence="4">
    <location>
        <begin position="77"/>
        <end position="429"/>
    </location>
</feature>
<dbReference type="InterPro" id="IPR000914">
    <property type="entry name" value="SBP_5_dom"/>
</dbReference>
<dbReference type="InterPro" id="IPR006311">
    <property type="entry name" value="TAT_signal"/>
</dbReference>
<dbReference type="Pfam" id="PF00496">
    <property type="entry name" value="SBP_bac_5"/>
    <property type="match status" value="1"/>
</dbReference>
<evidence type="ECO:0000313" key="5">
    <source>
        <dbReference type="EMBL" id="KAA2213829.1"/>
    </source>
</evidence>
<dbReference type="PANTHER" id="PTHR30290">
    <property type="entry name" value="PERIPLASMIC BINDING COMPONENT OF ABC TRANSPORTER"/>
    <property type="match status" value="1"/>
</dbReference>
<dbReference type="GO" id="GO:1904680">
    <property type="term" value="F:peptide transmembrane transporter activity"/>
    <property type="evidence" value="ECO:0007669"/>
    <property type="project" value="TreeGrafter"/>
</dbReference>
<evidence type="ECO:0000256" key="1">
    <source>
        <dbReference type="ARBA" id="ARBA00004418"/>
    </source>
</evidence>
<dbReference type="InterPro" id="IPR039424">
    <property type="entry name" value="SBP_5"/>
</dbReference>
<protein>
    <submittedName>
        <fullName evidence="5">ABC transporter substrate-binding protein</fullName>
    </submittedName>
</protein>
<name>A0A5B2TI11_9PROT</name>
<dbReference type="GO" id="GO:0015833">
    <property type="term" value="P:peptide transport"/>
    <property type="evidence" value="ECO:0007669"/>
    <property type="project" value="TreeGrafter"/>
</dbReference>
<reference evidence="5 6" key="1">
    <citation type="journal article" date="2015" name="Int. J. Syst. Evol. Microbiol.">
        <title>Roseomonas oryzae sp. nov., isolated from paddy rhizosphere soil.</title>
        <authorList>
            <person name="Ramaprasad E.V."/>
            <person name="Sasikala Ch."/>
            <person name="Ramana Ch.V."/>
        </authorList>
    </citation>
    <scope>NUCLEOTIDE SEQUENCE [LARGE SCALE GENOMIC DNA]</scope>
    <source>
        <strain evidence="5 6">KCTC 42542</strain>
    </source>
</reference>
<evidence type="ECO:0000259" key="4">
    <source>
        <dbReference type="Pfam" id="PF00496"/>
    </source>
</evidence>
<dbReference type="Proteomes" id="UP000322110">
    <property type="component" value="Unassembled WGS sequence"/>
</dbReference>